<evidence type="ECO:0000313" key="7">
    <source>
        <dbReference type="EMBL" id="OQD62347.1"/>
    </source>
</evidence>
<keyword evidence="1" id="KW-0723">Serine/threonine-protein kinase</keyword>
<proteinExistence type="predicted"/>
<name>A0A1V6NCQ8_PENPO</name>
<accession>A0A1V6NCQ8</accession>
<evidence type="ECO:0000256" key="5">
    <source>
        <dbReference type="ARBA" id="ARBA00022840"/>
    </source>
</evidence>
<dbReference type="InterPro" id="IPR011009">
    <property type="entry name" value="Kinase-like_dom_sf"/>
</dbReference>
<feature type="domain" description="Protein kinase" evidence="6">
    <location>
        <begin position="1"/>
        <end position="179"/>
    </location>
</feature>
<dbReference type="InterPro" id="IPR000719">
    <property type="entry name" value="Prot_kinase_dom"/>
</dbReference>
<dbReference type="GO" id="GO:0005524">
    <property type="term" value="F:ATP binding"/>
    <property type="evidence" value="ECO:0007669"/>
    <property type="project" value="UniProtKB-KW"/>
</dbReference>
<dbReference type="PROSITE" id="PS00108">
    <property type="entry name" value="PROTEIN_KINASE_ST"/>
    <property type="match status" value="1"/>
</dbReference>
<comment type="caution">
    <text evidence="7">The sequence shown here is derived from an EMBL/GenBank/DDBJ whole genome shotgun (WGS) entry which is preliminary data.</text>
</comment>
<dbReference type="GO" id="GO:0004674">
    <property type="term" value="F:protein serine/threonine kinase activity"/>
    <property type="evidence" value="ECO:0007669"/>
    <property type="project" value="UniProtKB-KW"/>
</dbReference>
<protein>
    <recommendedName>
        <fullName evidence="6">Protein kinase domain-containing protein</fullName>
    </recommendedName>
</protein>
<keyword evidence="8" id="KW-1185">Reference proteome</keyword>
<dbReference type="STRING" id="60169.A0A1V6NCQ8"/>
<dbReference type="EMBL" id="MDYM01000012">
    <property type="protein sequence ID" value="OQD62347.1"/>
    <property type="molecule type" value="Genomic_DNA"/>
</dbReference>
<keyword evidence="4" id="KW-0418">Kinase</keyword>
<dbReference type="AlphaFoldDB" id="A0A1V6NCQ8"/>
<gene>
    <name evidence="7" type="ORF">PENPOL_c012G05646</name>
</gene>
<dbReference type="OrthoDB" id="5979581at2759"/>
<evidence type="ECO:0000313" key="8">
    <source>
        <dbReference type="Proteomes" id="UP000191408"/>
    </source>
</evidence>
<dbReference type="Gene3D" id="1.10.510.10">
    <property type="entry name" value="Transferase(Phosphotransferase) domain 1"/>
    <property type="match status" value="1"/>
</dbReference>
<dbReference type="Proteomes" id="UP000191408">
    <property type="component" value="Unassembled WGS sequence"/>
</dbReference>
<dbReference type="PROSITE" id="PS50011">
    <property type="entry name" value="PROTEIN_KINASE_DOM"/>
    <property type="match status" value="1"/>
</dbReference>
<dbReference type="SUPFAM" id="SSF56112">
    <property type="entry name" value="Protein kinase-like (PK-like)"/>
    <property type="match status" value="1"/>
</dbReference>
<evidence type="ECO:0000256" key="3">
    <source>
        <dbReference type="ARBA" id="ARBA00022741"/>
    </source>
</evidence>
<sequence>MLSSLLRSLPQLGRRWKPLNFSNPNFVRIPEWHKIEEETLPDYIPSQYYPTRIAEVIKERYQVIVLAVVLYRLFLALDYLHTECYIAHTDIKADNIIFGIKDDSVFTDFEEYELQKPVLRKEVDADGRTIYISQELKIPKQVSSPILYDFGSAIHSDQYHSVFIQPQIYRVPEVILGVP</sequence>
<evidence type="ECO:0000259" key="6">
    <source>
        <dbReference type="PROSITE" id="PS50011"/>
    </source>
</evidence>
<evidence type="ECO:0000256" key="1">
    <source>
        <dbReference type="ARBA" id="ARBA00022527"/>
    </source>
</evidence>
<evidence type="ECO:0000256" key="4">
    <source>
        <dbReference type="ARBA" id="ARBA00022777"/>
    </source>
</evidence>
<dbReference type="InterPro" id="IPR051175">
    <property type="entry name" value="CLK_kinases"/>
</dbReference>
<evidence type="ECO:0000256" key="2">
    <source>
        <dbReference type="ARBA" id="ARBA00022679"/>
    </source>
</evidence>
<reference evidence="8" key="1">
    <citation type="journal article" date="2017" name="Nat. Microbiol.">
        <title>Global analysis of biosynthetic gene clusters reveals vast potential of secondary metabolite production in Penicillium species.</title>
        <authorList>
            <person name="Nielsen J.C."/>
            <person name="Grijseels S."/>
            <person name="Prigent S."/>
            <person name="Ji B."/>
            <person name="Dainat J."/>
            <person name="Nielsen K.F."/>
            <person name="Frisvad J.C."/>
            <person name="Workman M."/>
            <person name="Nielsen J."/>
        </authorList>
    </citation>
    <scope>NUCLEOTIDE SEQUENCE [LARGE SCALE GENOMIC DNA]</scope>
    <source>
        <strain evidence="8">IBT 4502</strain>
    </source>
</reference>
<dbReference type="GO" id="GO:0043484">
    <property type="term" value="P:regulation of RNA splicing"/>
    <property type="evidence" value="ECO:0007669"/>
    <property type="project" value="TreeGrafter"/>
</dbReference>
<dbReference type="GO" id="GO:0005634">
    <property type="term" value="C:nucleus"/>
    <property type="evidence" value="ECO:0007669"/>
    <property type="project" value="TreeGrafter"/>
</dbReference>
<keyword evidence="3" id="KW-0547">Nucleotide-binding</keyword>
<organism evidence="7 8">
    <name type="scientific">Penicillium polonicum</name>
    <dbReference type="NCBI Taxonomy" id="60169"/>
    <lineage>
        <taxon>Eukaryota</taxon>
        <taxon>Fungi</taxon>
        <taxon>Dikarya</taxon>
        <taxon>Ascomycota</taxon>
        <taxon>Pezizomycotina</taxon>
        <taxon>Eurotiomycetes</taxon>
        <taxon>Eurotiomycetidae</taxon>
        <taxon>Eurotiales</taxon>
        <taxon>Aspergillaceae</taxon>
        <taxon>Penicillium</taxon>
    </lineage>
</organism>
<keyword evidence="5" id="KW-0067">ATP-binding</keyword>
<dbReference type="PANTHER" id="PTHR45646">
    <property type="entry name" value="SERINE/THREONINE-PROTEIN KINASE DOA-RELATED"/>
    <property type="match status" value="1"/>
</dbReference>
<keyword evidence="2" id="KW-0808">Transferase</keyword>
<dbReference type="PANTHER" id="PTHR45646:SF11">
    <property type="entry name" value="SERINE_THREONINE-PROTEIN KINASE DOA"/>
    <property type="match status" value="1"/>
</dbReference>
<dbReference type="InterPro" id="IPR008271">
    <property type="entry name" value="Ser/Thr_kinase_AS"/>
</dbReference>